<proteinExistence type="predicted"/>
<dbReference type="Proteomes" id="UP000092154">
    <property type="component" value="Unassembled WGS sequence"/>
</dbReference>
<reference evidence="1 2" key="1">
    <citation type="submission" date="2016-06" db="EMBL/GenBank/DDBJ databases">
        <title>Comparative genomics of the ectomycorrhizal sister species Rhizopogon vinicolor and Rhizopogon vesiculosus (Basidiomycota: Boletales) reveals a divergence of the mating type B locus.</title>
        <authorList>
            <consortium name="DOE Joint Genome Institute"/>
            <person name="Mujic A.B."/>
            <person name="Kuo A."/>
            <person name="Tritt A."/>
            <person name="Lipzen A."/>
            <person name="Chen C."/>
            <person name="Johnson J."/>
            <person name="Sharma A."/>
            <person name="Barry K."/>
            <person name="Grigoriev I.V."/>
            <person name="Spatafora J.W."/>
        </authorList>
    </citation>
    <scope>NUCLEOTIDE SEQUENCE [LARGE SCALE GENOMIC DNA]</scope>
    <source>
        <strain evidence="1 2">AM-OR11-026</strain>
    </source>
</reference>
<evidence type="ECO:0000313" key="1">
    <source>
        <dbReference type="EMBL" id="OAX42578.1"/>
    </source>
</evidence>
<evidence type="ECO:0000313" key="2">
    <source>
        <dbReference type="Proteomes" id="UP000092154"/>
    </source>
</evidence>
<keyword evidence="2" id="KW-1185">Reference proteome</keyword>
<accession>A0A1B7NCN9</accession>
<dbReference type="AlphaFoldDB" id="A0A1B7NCN9"/>
<protein>
    <submittedName>
        <fullName evidence="1">Uncharacterized protein</fullName>
    </submittedName>
</protein>
<name>A0A1B7NCN9_9AGAM</name>
<dbReference type="EMBL" id="KV448154">
    <property type="protein sequence ID" value="OAX42578.1"/>
    <property type="molecule type" value="Genomic_DNA"/>
</dbReference>
<dbReference type="InParanoid" id="A0A1B7NCN9"/>
<gene>
    <name evidence="1" type="ORF">K503DRAFT_779836</name>
</gene>
<sequence>MYPGLAQTLRSPKEAQLPPDIRQAAQPSGLRLTADFLTCIKIQVLILHELNQALGSRRICWPHSPRGSQMYDSSSHPGCLLSIFTVGHDERSKIGWAVKSSELMFDIGANLVLASNTVTLELAKLHCPKRVADGFWVSFFSPFIGNPNVDLVPELVLPPPSWKKLSLSNDFYRVSNSVIYVDQSMHLQ</sequence>
<organism evidence="1 2">
    <name type="scientific">Rhizopogon vinicolor AM-OR11-026</name>
    <dbReference type="NCBI Taxonomy" id="1314800"/>
    <lineage>
        <taxon>Eukaryota</taxon>
        <taxon>Fungi</taxon>
        <taxon>Dikarya</taxon>
        <taxon>Basidiomycota</taxon>
        <taxon>Agaricomycotina</taxon>
        <taxon>Agaricomycetes</taxon>
        <taxon>Agaricomycetidae</taxon>
        <taxon>Boletales</taxon>
        <taxon>Suillineae</taxon>
        <taxon>Rhizopogonaceae</taxon>
        <taxon>Rhizopogon</taxon>
    </lineage>
</organism>